<dbReference type="AlphaFoldDB" id="A0A6I6EB38"/>
<accession>A0A6I6EB38</accession>
<protein>
    <submittedName>
        <fullName evidence="7">ABC transporter permease</fullName>
    </submittedName>
</protein>
<dbReference type="Pfam" id="PF02653">
    <property type="entry name" value="BPD_transp_2"/>
    <property type="match status" value="1"/>
</dbReference>
<dbReference type="CDD" id="cd06579">
    <property type="entry name" value="TM_PBP1_transp_AraH_like"/>
    <property type="match status" value="1"/>
</dbReference>
<keyword evidence="4 6" id="KW-1133">Transmembrane helix</keyword>
<evidence type="ECO:0000256" key="6">
    <source>
        <dbReference type="SAM" id="Phobius"/>
    </source>
</evidence>
<dbReference type="Proteomes" id="UP000422989">
    <property type="component" value="Chromosome"/>
</dbReference>
<evidence type="ECO:0000256" key="3">
    <source>
        <dbReference type="ARBA" id="ARBA00022692"/>
    </source>
</evidence>
<gene>
    <name evidence="7" type="ORF">D7D94_11715</name>
</gene>
<keyword evidence="5 6" id="KW-0472">Membrane</keyword>
<feature type="transmembrane region" description="Helical" evidence="6">
    <location>
        <begin position="92"/>
        <end position="111"/>
    </location>
</feature>
<organism evidence="7 8">
    <name type="scientific">Microbacterium oryzae</name>
    <dbReference type="NCBI Taxonomy" id="743009"/>
    <lineage>
        <taxon>Bacteria</taxon>
        <taxon>Bacillati</taxon>
        <taxon>Actinomycetota</taxon>
        <taxon>Actinomycetes</taxon>
        <taxon>Micrococcales</taxon>
        <taxon>Microbacteriaceae</taxon>
        <taxon>Microbacterium</taxon>
    </lineage>
</organism>
<comment type="subcellular location">
    <subcellularLocation>
        <location evidence="1">Cell membrane</location>
        <topology evidence="1">Multi-pass membrane protein</topology>
    </subcellularLocation>
</comment>
<dbReference type="PANTHER" id="PTHR32196:SF72">
    <property type="entry name" value="RIBOSE IMPORT PERMEASE PROTEIN RBSC"/>
    <property type="match status" value="1"/>
</dbReference>
<dbReference type="InterPro" id="IPR001851">
    <property type="entry name" value="ABC_transp_permease"/>
</dbReference>
<feature type="transmembrane region" description="Helical" evidence="6">
    <location>
        <begin position="64"/>
        <end position="85"/>
    </location>
</feature>
<feature type="transmembrane region" description="Helical" evidence="6">
    <location>
        <begin position="187"/>
        <end position="208"/>
    </location>
</feature>
<evidence type="ECO:0000313" key="7">
    <source>
        <dbReference type="EMBL" id="QGU28268.1"/>
    </source>
</evidence>
<dbReference type="KEGG" id="moj:D7D94_11715"/>
<dbReference type="EMBL" id="CP032550">
    <property type="protein sequence ID" value="QGU28268.1"/>
    <property type="molecule type" value="Genomic_DNA"/>
</dbReference>
<keyword evidence="8" id="KW-1185">Reference proteome</keyword>
<feature type="transmembrane region" description="Helical" evidence="6">
    <location>
        <begin position="36"/>
        <end position="58"/>
    </location>
</feature>
<evidence type="ECO:0000256" key="4">
    <source>
        <dbReference type="ARBA" id="ARBA00022989"/>
    </source>
</evidence>
<dbReference type="GO" id="GO:0005886">
    <property type="term" value="C:plasma membrane"/>
    <property type="evidence" value="ECO:0007669"/>
    <property type="project" value="UniProtKB-SubCell"/>
</dbReference>
<evidence type="ECO:0000256" key="2">
    <source>
        <dbReference type="ARBA" id="ARBA00022475"/>
    </source>
</evidence>
<feature type="transmembrane region" description="Helical" evidence="6">
    <location>
        <begin position="117"/>
        <end position="140"/>
    </location>
</feature>
<dbReference type="GO" id="GO:0022857">
    <property type="term" value="F:transmembrane transporter activity"/>
    <property type="evidence" value="ECO:0007669"/>
    <property type="project" value="InterPro"/>
</dbReference>
<dbReference type="PANTHER" id="PTHR32196">
    <property type="entry name" value="ABC TRANSPORTER PERMEASE PROTEIN YPHD-RELATED-RELATED"/>
    <property type="match status" value="1"/>
</dbReference>
<feature type="transmembrane region" description="Helical" evidence="6">
    <location>
        <begin position="147"/>
        <end position="167"/>
    </location>
</feature>
<dbReference type="RefSeq" id="WP_156242780.1">
    <property type="nucleotide sequence ID" value="NZ_BAAAZL010000004.1"/>
</dbReference>
<evidence type="ECO:0000256" key="5">
    <source>
        <dbReference type="ARBA" id="ARBA00023136"/>
    </source>
</evidence>
<feature type="transmembrane region" description="Helical" evidence="6">
    <location>
        <begin position="239"/>
        <end position="258"/>
    </location>
</feature>
<keyword evidence="2" id="KW-1003">Cell membrane</keyword>
<proteinExistence type="predicted"/>
<reference evidence="7 8" key="1">
    <citation type="submission" date="2018-09" db="EMBL/GenBank/DDBJ databases">
        <title>Whole genome sequencing of Microbacterium oryzae strain MB-10T.</title>
        <authorList>
            <person name="Das S.K."/>
        </authorList>
    </citation>
    <scope>NUCLEOTIDE SEQUENCE [LARGE SCALE GENOMIC DNA]</scope>
    <source>
        <strain evidence="7 8">MB-10</strain>
    </source>
</reference>
<sequence length="346" mass="35671">MSAQTSPDLADPTTATATTAPASPLRRFFSSSAGRNLGLVVALLIIVIVGAVTAPGTFTTFDNALVILRQASIIGVISIGMTFVIISGGIDLSVGAVTALASVAASLAVVQDLADSIHWTLMILIALLIGLGAGLINGVVVAYGRVAAFMATLAMLVGARGVAEILADNRTLVISDRDFVRALNVDILGVDILIWIFALVAVAGWLLLNRTTFGRRTVAIGGNREAARLAGIKVKRHTMWLYALSGLTAGIAAVMILGRTTAGTSTHGTLWELDAIAAVVVGGTLLIGGRGTITGTVFGVLIFATLSNVFVQNNLSSSVQAVAKGVIIVIAVLLQQRFAARDTRSS</sequence>
<keyword evidence="3 6" id="KW-0812">Transmembrane</keyword>
<dbReference type="OrthoDB" id="9808136at2"/>
<evidence type="ECO:0000313" key="8">
    <source>
        <dbReference type="Proteomes" id="UP000422989"/>
    </source>
</evidence>
<feature type="transmembrane region" description="Helical" evidence="6">
    <location>
        <begin position="317"/>
        <end position="334"/>
    </location>
</feature>
<name>A0A6I6EB38_9MICO</name>
<feature type="transmembrane region" description="Helical" evidence="6">
    <location>
        <begin position="270"/>
        <end position="288"/>
    </location>
</feature>
<evidence type="ECO:0000256" key="1">
    <source>
        <dbReference type="ARBA" id="ARBA00004651"/>
    </source>
</evidence>